<dbReference type="InterPro" id="IPR004119">
    <property type="entry name" value="EcKL"/>
</dbReference>
<evidence type="ECO:0000313" key="2">
    <source>
        <dbReference type="EMBL" id="KAF7269108.1"/>
    </source>
</evidence>
<dbReference type="Proteomes" id="UP000625711">
    <property type="component" value="Unassembled WGS sequence"/>
</dbReference>
<evidence type="ECO:0000313" key="3">
    <source>
        <dbReference type="Proteomes" id="UP000625711"/>
    </source>
</evidence>
<dbReference type="AlphaFoldDB" id="A0A834HXS6"/>
<dbReference type="PANTHER" id="PTHR11012">
    <property type="entry name" value="PROTEIN KINASE-LIKE DOMAIN-CONTAINING"/>
    <property type="match status" value="1"/>
</dbReference>
<dbReference type="PANTHER" id="PTHR11012:SF48">
    <property type="entry name" value="CHK KINASE-LIKE DOMAIN-CONTAINING PROTEIN-RELATED"/>
    <property type="match status" value="1"/>
</dbReference>
<proteinExistence type="predicted"/>
<dbReference type="SMART" id="SM00587">
    <property type="entry name" value="CHK"/>
    <property type="match status" value="1"/>
</dbReference>
<dbReference type="Gene3D" id="3.90.1200.10">
    <property type="match status" value="1"/>
</dbReference>
<gene>
    <name evidence="2" type="ORF">GWI33_017857</name>
</gene>
<reference evidence="2" key="1">
    <citation type="submission" date="2020-08" db="EMBL/GenBank/DDBJ databases">
        <title>Genome sequencing and assembly of the red palm weevil Rhynchophorus ferrugineus.</title>
        <authorList>
            <person name="Dias G.B."/>
            <person name="Bergman C.M."/>
            <person name="Manee M."/>
        </authorList>
    </citation>
    <scope>NUCLEOTIDE SEQUENCE</scope>
    <source>
        <strain evidence="2">AA-2017</strain>
        <tissue evidence="2">Whole larva</tissue>
    </source>
</reference>
<dbReference type="SUPFAM" id="SSF56112">
    <property type="entry name" value="Protein kinase-like (PK-like)"/>
    <property type="match status" value="1"/>
</dbReference>
<dbReference type="InterPro" id="IPR011009">
    <property type="entry name" value="Kinase-like_dom_sf"/>
</dbReference>
<keyword evidence="3" id="KW-1185">Reference proteome</keyword>
<protein>
    <recommendedName>
        <fullName evidence="1">CHK kinase-like domain-containing protein</fullName>
    </recommendedName>
</protein>
<accession>A0A834HXS6</accession>
<dbReference type="Pfam" id="PF02958">
    <property type="entry name" value="EcKL"/>
    <property type="match status" value="1"/>
</dbReference>
<evidence type="ECO:0000259" key="1">
    <source>
        <dbReference type="SMART" id="SM00587"/>
    </source>
</evidence>
<organism evidence="2 3">
    <name type="scientific">Rhynchophorus ferrugineus</name>
    <name type="common">Red palm weevil</name>
    <name type="synonym">Curculio ferrugineus</name>
    <dbReference type="NCBI Taxonomy" id="354439"/>
    <lineage>
        <taxon>Eukaryota</taxon>
        <taxon>Metazoa</taxon>
        <taxon>Ecdysozoa</taxon>
        <taxon>Arthropoda</taxon>
        <taxon>Hexapoda</taxon>
        <taxon>Insecta</taxon>
        <taxon>Pterygota</taxon>
        <taxon>Neoptera</taxon>
        <taxon>Endopterygota</taxon>
        <taxon>Coleoptera</taxon>
        <taxon>Polyphaga</taxon>
        <taxon>Cucujiformia</taxon>
        <taxon>Curculionidae</taxon>
        <taxon>Dryophthorinae</taxon>
        <taxon>Rhynchophorus</taxon>
    </lineage>
</organism>
<sequence>MTPATLFDPDYLNKTFSLKGNTNITISEWQRSSGKLLLCETECECVKYDYILTEQLSEHHPLWNRDFIFNPDKIIQSDQGRKYLVFEKEKLDEFVLVEKNNREHLTVLLDNLVTRQTKYIRAGDTKRDTACGDIKNLIDNVLSKSDFGEFDKGQLQSTIDRLQNDFNELVKGHFLVRSFFTPEDNAFVKLESSEARFLQQCSGSFQPPLYETLSLIFSFTDENFRQRHFKNLISRYFTKTKGAWDHFLLAEEIRRHYDRRNQENHLRVLLPVVKLQLMGQVSDKGLTVNLKNFWRCPLLNQEDVYEVLHNKLDSDRYELHNYELSLLSEKNGHLGQYYRLNIEVKHDGNVEVLRLFAKFLIAPNETGQQMLKMGPAVHEDFFYNTLVPFYASHDVDTLLNIAPRCYLTRLYWVLILDDLREENFESLKPDSILDYPGLKSVVEVLAEYHAASFTVEAKLSQSEGRSVTIMETFPQIFKPNLSVLNLDQVKTLVQSYLDGLKRLMTLCPDVLTKYHTNIDELLDNISERQAEGMRWMVPSEKHRNAVKHGDVYAGNMMFKPDPHHPEIKLVDFQTISYGVPTFEVLSFIYLTSSKEIRNKFMDRLLNDYYETLARHLRDSHLDPDEIYPRTEFNDSLDFIKYASVYGALRYAHLMHLNPRFREEMFSDTGIFNYYMYENRAALIDAGWSEKHYRSIMQGLLEDLIELIVSK</sequence>
<comment type="caution">
    <text evidence="2">The sequence shown here is derived from an EMBL/GenBank/DDBJ whole genome shotgun (WGS) entry which is preliminary data.</text>
</comment>
<name>A0A834HXS6_RHYFE</name>
<dbReference type="EMBL" id="JAACXV010014261">
    <property type="protein sequence ID" value="KAF7269108.1"/>
    <property type="molecule type" value="Genomic_DNA"/>
</dbReference>
<dbReference type="OrthoDB" id="190089at2759"/>
<feature type="domain" description="CHK kinase-like" evidence="1">
    <location>
        <begin position="414"/>
        <end position="618"/>
    </location>
</feature>
<dbReference type="InterPro" id="IPR015897">
    <property type="entry name" value="CHK_kinase-like"/>
</dbReference>